<dbReference type="EMBL" id="NMUH01000920">
    <property type="protein sequence ID" value="MQL86698.1"/>
    <property type="molecule type" value="Genomic_DNA"/>
</dbReference>
<accession>A0A843UT88</accession>
<organism evidence="1 2">
    <name type="scientific">Colocasia esculenta</name>
    <name type="common">Wild taro</name>
    <name type="synonym">Arum esculentum</name>
    <dbReference type="NCBI Taxonomy" id="4460"/>
    <lineage>
        <taxon>Eukaryota</taxon>
        <taxon>Viridiplantae</taxon>
        <taxon>Streptophyta</taxon>
        <taxon>Embryophyta</taxon>
        <taxon>Tracheophyta</taxon>
        <taxon>Spermatophyta</taxon>
        <taxon>Magnoliopsida</taxon>
        <taxon>Liliopsida</taxon>
        <taxon>Araceae</taxon>
        <taxon>Aroideae</taxon>
        <taxon>Colocasieae</taxon>
        <taxon>Colocasia</taxon>
    </lineage>
</organism>
<keyword evidence="2" id="KW-1185">Reference proteome</keyword>
<gene>
    <name evidence="1" type="ORF">Taro_019237</name>
</gene>
<sequence>MVLISPPGAGQEESAPLFLPAVRPQSLPLPSHRLCHSGRRLFPSPIQDVRSGGFRLTLSLRRTY</sequence>
<evidence type="ECO:0000313" key="2">
    <source>
        <dbReference type="Proteomes" id="UP000652761"/>
    </source>
</evidence>
<evidence type="ECO:0000313" key="1">
    <source>
        <dbReference type="EMBL" id="MQL86698.1"/>
    </source>
</evidence>
<dbReference type="Proteomes" id="UP000652761">
    <property type="component" value="Unassembled WGS sequence"/>
</dbReference>
<proteinExistence type="predicted"/>
<reference evidence="1" key="1">
    <citation type="submission" date="2017-07" db="EMBL/GenBank/DDBJ databases">
        <title>Taro Niue Genome Assembly and Annotation.</title>
        <authorList>
            <person name="Atibalentja N."/>
            <person name="Keating K."/>
            <person name="Fields C.J."/>
        </authorList>
    </citation>
    <scope>NUCLEOTIDE SEQUENCE</scope>
    <source>
        <strain evidence="1">Niue_2</strain>
        <tissue evidence="1">Leaf</tissue>
    </source>
</reference>
<protein>
    <submittedName>
        <fullName evidence="1">Uncharacterized protein</fullName>
    </submittedName>
</protein>
<dbReference type="AlphaFoldDB" id="A0A843UT88"/>
<name>A0A843UT88_COLES</name>
<comment type="caution">
    <text evidence="1">The sequence shown here is derived from an EMBL/GenBank/DDBJ whole genome shotgun (WGS) entry which is preliminary data.</text>
</comment>